<evidence type="ECO:0000313" key="2">
    <source>
        <dbReference type="EMBL" id="CDM92782.1"/>
    </source>
</evidence>
<proteinExistence type="predicted"/>
<organism evidence="2 3">
    <name type="scientific">Limnospira indica PCC 8005</name>
    <dbReference type="NCBI Taxonomy" id="376219"/>
    <lineage>
        <taxon>Bacteria</taxon>
        <taxon>Bacillati</taxon>
        <taxon>Cyanobacteriota</taxon>
        <taxon>Cyanophyceae</taxon>
        <taxon>Oscillatoriophycideae</taxon>
        <taxon>Oscillatoriales</taxon>
        <taxon>Sirenicapillariaceae</taxon>
        <taxon>Limnospira</taxon>
    </lineage>
</organism>
<keyword evidence="3" id="KW-1185">Reference proteome</keyword>
<dbReference type="EMBL" id="FO818640">
    <property type="protein sequence ID" value="CDM92782.1"/>
    <property type="molecule type" value="Genomic_DNA"/>
</dbReference>
<evidence type="ECO:0000256" key="1">
    <source>
        <dbReference type="SAM" id="Phobius"/>
    </source>
</evidence>
<sequence length="75" mass="8281">MVSWGKATTNSLKKNAILATFLGASNIINENQGLTLRGYLGLSLTVVIIVFQAGYTRERIIFLTSIYTDSIRLND</sequence>
<keyword evidence="1" id="KW-0812">Transmembrane</keyword>
<reference evidence="2 3" key="1">
    <citation type="submission" date="2014-02" db="EMBL/GenBank/DDBJ databases">
        <authorList>
            <person name="Genoscope - CEA"/>
        </authorList>
    </citation>
    <scope>NUCLEOTIDE SEQUENCE [LARGE SCALE GENOMIC DNA]</scope>
    <source>
        <strain evidence="2 3">PCC 8005</strain>
    </source>
</reference>
<evidence type="ECO:0000313" key="3">
    <source>
        <dbReference type="Proteomes" id="UP000032946"/>
    </source>
</evidence>
<protein>
    <submittedName>
        <fullName evidence="2">Uncharacterized protein</fullName>
    </submittedName>
</protein>
<dbReference type="Proteomes" id="UP000032946">
    <property type="component" value="Chromosome"/>
</dbReference>
<gene>
    <name evidence="2" type="ORF">ARTHRO_10455</name>
</gene>
<feature type="transmembrane region" description="Helical" evidence="1">
    <location>
        <begin position="36"/>
        <end position="55"/>
    </location>
</feature>
<accession>A0A9P1KBA3</accession>
<keyword evidence="1" id="KW-0472">Membrane</keyword>
<name>A0A9P1KBA3_9CYAN</name>
<keyword evidence="1" id="KW-1133">Transmembrane helix</keyword>
<dbReference type="AlphaFoldDB" id="A0A9P1KBA3"/>